<protein>
    <submittedName>
        <fullName evidence="10">P-loop containing nucleoside triphosphate hydrolase protein</fullName>
    </submittedName>
</protein>
<dbReference type="GO" id="GO:0051539">
    <property type="term" value="F:4 iron, 4 sulfur cluster binding"/>
    <property type="evidence" value="ECO:0007669"/>
    <property type="project" value="UniProtKB-UniRule"/>
</dbReference>
<evidence type="ECO:0000256" key="9">
    <source>
        <dbReference type="HAMAP-Rule" id="MF_03039"/>
    </source>
</evidence>
<keyword evidence="8 9" id="KW-0411">Iron-sulfur</keyword>
<dbReference type="GO" id="GO:0005829">
    <property type="term" value="C:cytosol"/>
    <property type="evidence" value="ECO:0007669"/>
    <property type="project" value="TreeGrafter"/>
</dbReference>
<dbReference type="HAMAP" id="MF_03039">
    <property type="entry name" value="NUBP2"/>
    <property type="match status" value="1"/>
</dbReference>
<accession>A0A4P9Y463</accession>
<dbReference type="PROSITE" id="PS01215">
    <property type="entry name" value="MRP"/>
    <property type="match status" value="1"/>
</dbReference>
<dbReference type="HAMAP" id="MF_02040">
    <property type="entry name" value="Mrp_NBP35"/>
    <property type="match status" value="1"/>
</dbReference>
<dbReference type="InterPro" id="IPR019591">
    <property type="entry name" value="Mrp/NBP35_ATP-bd"/>
</dbReference>
<dbReference type="InterPro" id="IPR027417">
    <property type="entry name" value="P-loop_NTPase"/>
</dbReference>
<evidence type="ECO:0000256" key="6">
    <source>
        <dbReference type="ARBA" id="ARBA00022840"/>
    </source>
</evidence>
<evidence type="ECO:0000256" key="4">
    <source>
        <dbReference type="ARBA" id="ARBA00022723"/>
    </source>
</evidence>
<comment type="function">
    <text evidence="9">Component of the cytosolic iron-sulfur (Fe/S) protein assembly (CIA) machinery. Required for maturation of extramitochondrial Fe-S proteins. The NBP35-CFD1 heterotetramer forms a Fe-S scaffold complex, mediating the de novo assembly of an Fe-S cluster and its transfer to target apoproteins.</text>
</comment>
<keyword evidence="5 9" id="KW-0547">Nucleotide-binding</keyword>
<dbReference type="EMBL" id="KZ987951">
    <property type="protein sequence ID" value="RKP13746.1"/>
    <property type="molecule type" value="Genomic_DNA"/>
</dbReference>
<dbReference type="InterPro" id="IPR000808">
    <property type="entry name" value="Mrp-like_CS"/>
</dbReference>
<keyword evidence="4 9" id="KW-0479">Metal-binding</keyword>
<dbReference type="InterPro" id="IPR033756">
    <property type="entry name" value="YlxH/NBP35"/>
</dbReference>
<keyword evidence="7 9" id="KW-0408">Iron</keyword>
<comment type="similarity">
    <text evidence="9">Belongs to the Mrp/NBP35 ATP-binding proteins family. NUBP2/CFD1 subfamily.</text>
</comment>
<feature type="binding site" evidence="9">
    <location>
        <position position="202"/>
    </location>
    <ligand>
        <name>[4Fe-4S] cluster</name>
        <dbReference type="ChEBI" id="CHEBI:49883"/>
        <note>ligand shared between dimeric partners</note>
    </ligand>
</feature>
<reference evidence="11" key="1">
    <citation type="journal article" date="2018" name="Nat. Microbiol.">
        <title>Leveraging single-cell genomics to expand the fungal tree of life.</title>
        <authorList>
            <person name="Ahrendt S.R."/>
            <person name="Quandt C.A."/>
            <person name="Ciobanu D."/>
            <person name="Clum A."/>
            <person name="Salamov A."/>
            <person name="Andreopoulos B."/>
            <person name="Cheng J.F."/>
            <person name="Woyke T."/>
            <person name="Pelin A."/>
            <person name="Henrissat B."/>
            <person name="Reynolds N.K."/>
            <person name="Benny G.L."/>
            <person name="Smith M.E."/>
            <person name="James T.Y."/>
            <person name="Grigoriev I.V."/>
        </authorList>
    </citation>
    <scope>NUCLEOTIDE SEQUENCE [LARGE SCALE GENOMIC DNA]</scope>
</reference>
<keyword evidence="2 9" id="KW-0004">4Fe-4S</keyword>
<dbReference type="Proteomes" id="UP000267251">
    <property type="component" value="Unassembled WGS sequence"/>
</dbReference>
<proteinExistence type="inferred from homology"/>
<evidence type="ECO:0000313" key="10">
    <source>
        <dbReference type="EMBL" id="RKP13746.1"/>
    </source>
</evidence>
<dbReference type="Gene3D" id="3.40.50.300">
    <property type="entry name" value="P-loop containing nucleotide triphosphate hydrolases"/>
    <property type="match status" value="1"/>
</dbReference>
<gene>
    <name evidence="10" type="ORF">BJ684DRAFT_9629</name>
</gene>
<dbReference type="InterPro" id="IPR028600">
    <property type="entry name" value="NUBP2/Cfd1_eukaryotes"/>
</dbReference>
<dbReference type="AlphaFoldDB" id="A0A4P9Y463"/>
<dbReference type="GO" id="GO:0046872">
    <property type="term" value="F:metal ion binding"/>
    <property type="evidence" value="ECO:0007669"/>
    <property type="project" value="UniProtKB-KW"/>
</dbReference>
<evidence type="ECO:0000313" key="11">
    <source>
        <dbReference type="Proteomes" id="UP000267251"/>
    </source>
</evidence>
<keyword evidence="10" id="KW-0378">Hydrolase</keyword>
<keyword evidence="6 9" id="KW-0067">ATP-binding</keyword>
<evidence type="ECO:0000256" key="7">
    <source>
        <dbReference type="ARBA" id="ARBA00023004"/>
    </source>
</evidence>
<keyword evidence="3 9" id="KW-0963">Cytoplasm</keyword>
<comment type="subcellular location">
    <subcellularLocation>
        <location evidence="1 9">Cytoplasm</location>
    </subcellularLocation>
</comment>
<evidence type="ECO:0000256" key="8">
    <source>
        <dbReference type="ARBA" id="ARBA00023014"/>
    </source>
</evidence>
<keyword evidence="11" id="KW-1185">Reference proteome</keyword>
<evidence type="ECO:0000256" key="1">
    <source>
        <dbReference type="ARBA" id="ARBA00004496"/>
    </source>
</evidence>
<evidence type="ECO:0000256" key="3">
    <source>
        <dbReference type="ARBA" id="ARBA00022490"/>
    </source>
</evidence>
<dbReference type="CDD" id="cd02037">
    <property type="entry name" value="Mrp_NBP35"/>
    <property type="match status" value="1"/>
</dbReference>
<dbReference type="GO" id="GO:0016226">
    <property type="term" value="P:iron-sulfur cluster assembly"/>
    <property type="evidence" value="ECO:0007669"/>
    <property type="project" value="UniProtKB-UniRule"/>
</dbReference>
<organism evidence="10 11">
    <name type="scientific">Piptocephalis cylindrospora</name>
    <dbReference type="NCBI Taxonomy" id="1907219"/>
    <lineage>
        <taxon>Eukaryota</taxon>
        <taxon>Fungi</taxon>
        <taxon>Fungi incertae sedis</taxon>
        <taxon>Zoopagomycota</taxon>
        <taxon>Zoopagomycotina</taxon>
        <taxon>Zoopagomycetes</taxon>
        <taxon>Zoopagales</taxon>
        <taxon>Piptocephalidaceae</taxon>
        <taxon>Piptocephalis</taxon>
    </lineage>
</organism>
<dbReference type="PANTHER" id="PTHR23264:SF19">
    <property type="entry name" value="CYTOSOLIC FE-S CLUSTER ASSEMBLY FACTOR NUBP2"/>
    <property type="match status" value="1"/>
</dbReference>
<dbReference type="PANTHER" id="PTHR23264">
    <property type="entry name" value="NUCLEOTIDE-BINDING PROTEIN NBP35 YEAST -RELATED"/>
    <property type="match status" value="1"/>
</dbReference>
<dbReference type="SUPFAM" id="SSF52540">
    <property type="entry name" value="P-loop containing nucleoside triphosphate hydrolases"/>
    <property type="match status" value="1"/>
</dbReference>
<dbReference type="GO" id="GO:0016787">
    <property type="term" value="F:hydrolase activity"/>
    <property type="evidence" value="ECO:0007669"/>
    <property type="project" value="UniProtKB-KW"/>
</dbReference>
<dbReference type="OrthoDB" id="1741334at2759"/>
<feature type="binding site" evidence="9">
    <location>
        <begin position="21"/>
        <end position="28"/>
    </location>
    <ligand>
        <name>ATP</name>
        <dbReference type="ChEBI" id="CHEBI:30616"/>
    </ligand>
</feature>
<evidence type="ECO:0000256" key="5">
    <source>
        <dbReference type="ARBA" id="ARBA00022741"/>
    </source>
</evidence>
<name>A0A4P9Y463_9FUNG</name>
<feature type="binding site" evidence="9">
    <location>
        <position position="205"/>
    </location>
    <ligand>
        <name>[4Fe-4S] cluster</name>
        <dbReference type="ChEBI" id="CHEBI:49883"/>
        <note>ligand shared between dimeric partners</note>
    </ligand>
</feature>
<dbReference type="Pfam" id="PF10609">
    <property type="entry name" value="ParA"/>
    <property type="match status" value="1"/>
</dbReference>
<dbReference type="GO" id="GO:0005524">
    <property type="term" value="F:ATP binding"/>
    <property type="evidence" value="ECO:0007669"/>
    <property type="project" value="UniProtKB-KW"/>
</dbReference>
<dbReference type="FunFam" id="3.40.50.300:FF:001119">
    <property type="entry name" value="Iron-sulfur cluster carrier protein"/>
    <property type="match status" value="1"/>
</dbReference>
<dbReference type="GO" id="GO:0140663">
    <property type="term" value="F:ATP-dependent FeS chaperone activity"/>
    <property type="evidence" value="ECO:0007669"/>
    <property type="project" value="InterPro"/>
</dbReference>
<evidence type="ECO:0000256" key="2">
    <source>
        <dbReference type="ARBA" id="ARBA00022485"/>
    </source>
</evidence>
<sequence length="285" mass="30201">MSDPLETRLKSIKHILVVLSGKGGVGKSSVSVSLALGLQAQGLRVGIMDVDLCGPSLPRMLRLEGQSIHQSAQGWSPVQTKETVSASSATHPLGCMSIAFLLGSKKDSVVWRGPKKNAMIKQFFQDVAWGPLDYLVIDTPPGTSDEHLSLVEYLRLAPDVQSVIVTTPQAVALSDVRKEVDFCRKTNLAIAGVVENMSGYVCPHCTHCSNVFSTGGGESLATEYGLPFLGRVPLDPSYTATLDGKGSESTGSLLQDFVASPLKPVFEGIVGKIVEGSKTSEGDAE</sequence>